<keyword evidence="1" id="KW-0812">Transmembrane</keyword>
<accession>A0A011TLP0</accession>
<keyword evidence="1" id="KW-0472">Membrane</keyword>
<feature type="transmembrane region" description="Helical" evidence="1">
    <location>
        <begin position="63"/>
        <end position="82"/>
    </location>
</feature>
<dbReference type="RefSeq" id="WP_035027873.1">
    <property type="nucleotide sequence ID" value="NZ_KK073892.1"/>
</dbReference>
<dbReference type="AlphaFoldDB" id="A0A011TLP0"/>
<organism evidence="2 3">
    <name type="scientific">Aquamicrobium defluvii</name>
    <dbReference type="NCBI Taxonomy" id="69279"/>
    <lineage>
        <taxon>Bacteria</taxon>
        <taxon>Pseudomonadati</taxon>
        <taxon>Pseudomonadota</taxon>
        <taxon>Alphaproteobacteria</taxon>
        <taxon>Hyphomicrobiales</taxon>
        <taxon>Phyllobacteriaceae</taxon>
        <taxon>Aquamicrobium</taxon>
    </lineage>
</organism>
<name>A0A011TLP0_9HYPH</name>
<dbReference type="EMBL" id="JENY01000020">
    <property type="protein sequence ID" value="EXL04952.1"/>
    <property type="molecule type" value="Genomic_DNA"/>
</dbReference>
<evidence type="ECO:0000256" key="1">
    <source>
        <dbReference type="SAM" id="Phobius"/>
    </source>
</evidence>
<keyword evidence="1" id="KW-1133">Transmembrane helix</keyword>
<proteinExistence type="predicted"/>
<dbReference type="Proteomes" id="UP000019849">
    <property type="component" value="Unassembled WGS sequence"/>
</dbReference>
<reference evidence="2 3" key="1">
    <citation type="submission" date="2014-02" db="EMBL/GenBank/DDBJ databases">
        <title>Aquamicrobium defluvii Genome sequencing.</title>
        <authorList>
            <person name="Wang X."/>
        </authorList>
    </citation>
    <scope>NUCLEOTIDE SEQUENCE [LARGE SCALE GENOMIC DNA]</scope>
    <source>
        <strain evidence="2 3">W13Z1</strain>
    </source>
</reference>
<comment type="caution">
    <text evidence="2">The sequence shown here is derived from an EMBL/GenBank/DDBJ whole genome shotgun (WGS) entry which is preliminary data.</text>
</comment>
<dbReference type="STRING" id="69279.BG36_09095"/>
<gene>
    <name evidence="2" type="ORF">BG36_09095</name>
</gene>
<evidence type="ECO:0000313" key="3">
    <source>
        <dbReference type="Proteomes" id="UP000019849"/>
    </source>
</evidence>
<evidence type="ECO:0000313" key="2">
    <source>
        <dbReference type="EMBL" id="EXL04952.1"/>
    </source>
</evidence>
<dbReference type="HOGENOM" id="CLU_2535306_0_0_5"/>
<sequence length="83" mass="9678">MRFTPNGKPDGYYPVDGKTWYPFKDDSRRNDDGTATFILITAVLLTLYILWRVLVLWVNDTPWALWVVQHVASGAAWIWALFF</sequence>
<feature type="transmembrane region" description="Helical" evidence="1">
    <location>
        <begin position="33"/>
        <end position="51"/>
    </location>
</feature>
<protein>
    <submittedName>
        <fullName evidence="2">Uncharacterized protein</fullName>
    </submittedName>
</protein>